<keyword evidence="6" id="KW-1185">Reference proteome</keyword>
<dbReference type="InterPro" id="IPR041698">
    <property type="entry name" value="Methyltransf_25"/>
</dbReference>
<dbReference type="HOGENOM" id="CLU_1647732_0_0_7"/>
<dbReference type="Gene3D" id="3.40.50.150">
    <property type="entry name" value="Vaccinia Virus protein VP39"/>
    <property type="match status" value="1"/>
</dbReference>
<sequence>MPKQKPSQPSEFPDMQAIAHERWEQIANWWDDTIGDGNPTQDELVEPNQIELLDLQPGERVLEVACGAGRFARRMAAEGADVVAFDQSANFIARANKRAQGAPGAMTFHVMNAANEGAVLKLGEGTFDAVVCTMAIMDMPEIEPMAAWLPKMLKPHGRFVFSVWC</sequence>
<dbReference type="InterPro" id="IPR029063">
    <property type="entry name" value="SAM-dependent_MTases_sf"/>
</dbReference>
<comment type="caution">
    <text evidence="5">The sequence shown here is derived from an EMBL/GenBank/DDBJ whole genome shotgun (WGS) entry which is preliminary data.</text>
</comment>
<dbReference type="GO" id="GO:0008168">
    <property type="term" value="F:methyltransferase activity"/>
    <property type="evidence" value="ECO:0007669"/>
    <property type="project" value="UniProtKB-KW"/>
</dbReference>
<feature type="non-terminal residue" evidence="5">
    <location>
        <position position="165"/>
    </location>
</feature>
<keyword evidence="3" id="KW-0949">S-adenosyl-L-methionine</keyword>
<evidence type="ECO:0000256" key="1">
    <source>
        <dbReference type="ARBA" id="ARBA00022603"/>
    </source>
</evidence>
<accession>W4LYV6</accession>
<dbReference type="AlphaFoldDB" id="W4LYV6"/>
<evidence type="ECO:0000259" key="4">
    <source>
        <dbReference type="Pfam" id="PF13649"/>
    </source>
</evidence>
<evidence type="ECO:0000313" key="5">
    <source>
        <dbReference type="EMBL" id="ETX02562.1"/>
    </source>
</evidence>
<proteinExistence type="predicted"/>
<organism evidence="5 6">
    <name type="scientific">Entotheonella factor</name>
    <dbReference type="NCBI Taxonomy" id="1429438"/>
    <lineage>
        <taxon>Bacteria</taxon>
        <taxon>Pseudomonadati</taxon>
        <taxon>Nitrospinota/Tectimicrobiota group</taxon>
        <taxon>Candidatus Tectimicrobiota</taxon>
        <taxon>Candidatus Entotheonellia</taxon>
        <taxon>Candidatus Entotheonellales</taxon>
        <taxon>Candidatus Entotheonellaceae</taxon>
        <taxon>Candidatus Entotheonella</taxon>
    </lineage>
</organism>
<dbReference type="Pfam" id="PF13649">
    <property type="entry name" value="Methyltransf_25"/>
    <property type="match status" value="1"/>
</dbReference>
<evidence type="ECO:0000313" key="6">
    <source>
        <dbReference type="Proteomes" id="UP000019141"/>
    </source>
</evidence>
<dbReference type="Proteomes" id="UP000019141">
    <property type="component" value="Unassembled WGS sequence"/>
</dbReference>
<feature type="domain" description="Methyltransferase" evidence="4">
    <location>
        <begin position="61"/>
        <end position="157"/>
    </location>
</feature>
<evidence type="ECO:0000256" key="2">
    <source>
        <dbReference type="ARBA" id="ARBA00022679"/>
    </source>
</evidence>
<keyword evidence="1" id="KW-0489">Methyltransferase</keyword>
<dbReference type="CDD" id="cd02440">
    <property type="entry name" value="AdoMet_MTases"/>
    <property type="match status" value="1"/>
</dbReference>
<name>W4LYV6_ENTF1</name>
<evidence type="ECO:0000256" key="3">
    <source>
        <dbReference type="ARBA" id="ARBA00022691"/>
    </source>
</evidence>
<dbReference type="SUPFAM" id="SSF53335">
    <property type="entry name" value="S-adenosyl-L-methionine-dependent methyltransferases"/>
    <property type="match status" value="1"/>
</dbReference>
<protein>
    <recommendedName>
        <fullName evidence="4">Methyltransferase domain-containing protein</fullName>
    </recommendedName>
</protein>
<keyword evidence="2" id="KW-0808">Transferase</keyword>
<dbReference type="PANTHER" id="PTHR43464">
    <property type="entry name" value="METHYLTRANSFERASE"/>
    <property type="match status" value="1"/>
</dbReference>
<reference evidence="5 6" key="1">
    <citation type="journal article" date="2014" name="Nature">
        <title>An environmental bacterial taxon with a large and distinct metabolic repertoire.</title>
        <authorList>
            <person name="Wilson M.C."/>
            <person name="Mori T."/>
            <person name="Ruckert C."/>
            <person name="Uria A.R."/>
            <person name="Helf M.J."/>
            <person name="Takada K."/>
            <person name="Gernert C."/>
            <person name="Steffens U.A."/>
            <person name="Heycke N."/>
            <person name="Schmitt S."/>
            <person name="Rinke C."/>
            <person name="Helfrich E.J."/>
            <person name="Brachmann A.O."/>
            <person name="Gurgui C."/>
            <person name="Wakimoto T."/>
            <person name="Kracht M."/>
            <person name="Crusemann M."/>
            <person name="Hentschel U."/>
            <person name="Abe I."/>
            <person name="Matsunaga S."/>
            <person name="Kalinowski J."/>
            <person name="Takeyama H."/>
            <person name="Piel J."/>
        </authorList>
    </citation>
    <scope>NUCLEOTIDE SEQUENCE [LARGE SCALE GENOMIC DNA]</scope>
    <source>
        <strain evidence="6">TSY1</strain>
    </source>
</reference>
<dbReference type="GO" id="GO:0032259">
    <property type="term" value="P:methylation"/>
    <property type="evidence" value="ECO:0007669"/>
    <property type="project" value="UniProtKB-KW"/>
</dbReference>
<dbReference type="PANTHER" id="PTHR43464:SF19">
    <property type="entry name" value="UBIQUINONE BIOSYNTHESIS O-METHYLTRANSFERASE, MITOCHONDRIAL"/>
    <property type="match status" value="1"/>
</dbReference>
<gene>
    <name evidence="5" type="ORF">ETSY1_03125</name>
</gene>
<dbReference type="EMBL" id="AZHW01000130">
    <property type="protein sequence ID" value="ETX02562.1"/>
    <property type="molecule type" value="Genomic_DNA"/>
</dbReference>